<feature type="repeat" description="ANK" evidence="7">
    <location>
        <begin position="506"/>
        <end position="528"/>
    </location>
</feature>
<dbReference type="PANTHER" id="PTHR24186">
    <property type="entry name" value="PROTEIN PHOSPHATASE 1 REGULATORY SUBUNIT"/>
    <property type="match status" value="1"/>
</dbReference>
<dbReference type="SUPFAM" id="SSF48403">
    <property type="entry name" value="Ankyrin repeat"/>
    <property type="match status" value="1"/>
</dbReference>
<feature type="region of interest" description="Disordered" evidence="8">
    <location>
        <begin position="48"/>
        <end position="86"/>
    </location>
</feature>
<feature type="transmembrane region" description="Helical" evidence="9">
    <location>
        <begin position="656"/>
        <end position="676"/>
    </location>
</feature>
<dbReference type="PROSITE" id="PS50088">
    <property type="entry name" value="ANK_REPEAT"/>
    <property type="match status" value="1"/>
</dbReference>
<organism evidence="11 12">
    <name type="scientific">Ceratodon purpureus</name>
    <name type="common">Fire moss</name>
    <name type="synonym">Dicranum purpureum</name>
    <dbReference type="NCBI Taxonomy" id="3225"/>
    <lineage>
        <taxon>Eukaryota</taxon>
        <taxon>Viridiplantae</taxon>
        <taxon>Streptophyta</taxon>
        <taxon>Embryophyta</taxon>
        <taxon>Bryophyta</taxon>
        <taxon>Bryophytina</taxon>
        <taxon>Bryopsida</taxon>
        <taxon>Dicranidae</taxon>
        <taxon>Pseudoditrichales</taxon>
        <taxon>Ditrichaceae</taxon>
        <taxon>Ceratodon</taxon>
    </lineage>
</organism>
<evidence type="ECO:0000256" key="5">
    <source>
        <dbReference type="ARBA" id="ARBA00023043"/>
    </source>
</evidence>
<dbReference type="EMBL" id="CM026423">
    <property type="protein sequence ID" value="KAG0584581.1"/>
    <property type="molecule type" value="Genomic_DNA"/>
</dbReference>
<evidence type="ECO:0000256" key="4">
    <source>
        <dbReference type="ARBA" id="ARBA00022989"/>
    </source>
</evidence>
<evidence type="ECO:0000313" key="12">
    <source>
        <dbReference type="Proteomes" id="UP000822688"/>
    </source>
</evidence>
<keyword evidence="3" id="KW-0677">Repeat</keyword>
<dbReference type="SMART" id="SM00248">
    <property type="entry name" value="ANK"/>
    <property type="match status" value="2"/>
</dbReference>
<keyword evidence="2 9" id="KW-0812">Transmembrane</keyword>
<dbReference type="AlphaFoldDB" id="A0A8T0IP28"/>
<feature type="transmembrane region" description="Helical" evidence="9">
    <location>
        <begin position="709"/>
        <end position="733"/>
    </location>
</feature>
<dbReference type="InterPro" id="IPR026961">
    <property type="entry name" value="PGG_dom"/>
</dbReference>
<reference evidence="11" key="1">
    <citation type="submission" date="2020-06" db="EMBL/GenBank/DDBJ databases">
        <title>WGS assembly of Ceratodon purpureus strain R40.</title>
        <authorList>
            <person name="Carey S.B."/>
            <person name="Jenkins J."/>
            <person name="Shu S."/>
            <person name="Lovell J.T."/>
            <person name="Sreedasyam A."/>
            <person name="Maumus F."/>
            <person name="Tiley G.P."/>
            <person name="Fernandez-Pozo N."/>
            <person name="Barry K."/>
            <person name="Chen C."/>
            <person name="Wang M."/>
            <person name="Lipzen A."/>
            <person name="Daum C."/>
            <person name="Saski C.A."/>
            <person name="Payton A.C."/>
            <person name="Mcbreen J.C."/>
            <person name="Conrad R.E."/>
            <person name="Kollar L.M."/>
            <person name="Olsson S."/>
            <person name="Huttunen S."/>
            <person name="Landis J.B."/>
            <person name="Wickett N.J."/>
            <person name="Johnson M.G."/>
            <person name="Rensing S.A."/>
            <person name="Grimwood J."/>
            <person name="Schmutz J."/>
            <person name="Mcdaniel S.F."/>
        </authorList>
    </citation>
    <scope>NUCLEOTIDE SEQUENCE</scope>
    <source>
        <strain evidence="11">R40</strain>
    </source>
</reference>
<keyword evidence="4 9" id="KW-1133">Transmembrane helix</keyword>
<dbReference type="PANTHER" id="PTHR24186:SF38">
    <property type="entry name" value="ANKYRIN REPEAT FAMILY PROTEIN"/>
    <property type="match status" value="1"/>
</dbReference>
<comment type="caution">
    <text evidence="11">The sequence shown here is derived from an EMBL/GenBank/DDBJ whole genome shotgun (WGS) entry which is preliminary data.</text>
</comment>
<feature type="transmembrane region" description="Helical" evidence="9">
    <location>
        <begin position="792"/>
        <end position="811"/>
    </location>
</feature>
<evidence type="ECO:0000256" key="9">
    <source>
        <dbReference type="SAM" id="Phobius"/>
    </source>
</evidence>
<evidence type="ECO:0000256" key="7">
    <source>
        <dbReference type="PROSITE-ProRule" id="PRU00023"/>
    </source>
</evidence>
<evidence type="ECO:0000256" key="6">
    <source>
        <dbReference type="ARBA" id="ARBA00023136"/>
    </source>
</evidence>
<protein>
    <recommendedName>
        <fullName evidence="10">PGG domain-containing protein</fullName>
    </recommendedName>
</protein>
<evidence type="ECO:0000256" key="8">
    <source>
        <dbReference type="SAM" id="MobiDB-lite"/>
    </source>
</evidence>
<feature type="domain" description="PGG" evidence="10">
    <location>
        <begin position="655"/>
        <end position="779"/>
    </location>
</feature>
<evidence type="ECO:0000256" key="2">
    <source>
        <dbReference type="ARBA" id="ARBA00022692"/>
    </source>
</evidence>
<keyword evidence="12" id="KW-1185">Reference proteome</keyword>
<dbReference type="Pfam" id="PF12796">
    <property type="entry name" value="Ank_2"/>
    <property type="match status" value="1"/>
</dbReference>
<keyword evidence="5 7" id="KW-0040">ANK repeat</keyword>
<dbReference type="PROSITE" id="PS50297">
    <property type="entry name" value="ANK_REP_REGION"/>
    <property type="match status" value="1"/>
</dbReference>
<comment type="subcellular location">
    <subcellularLocation>
        <location evidence="1">Membrane</location>
        <topology evidence="1">Multi-pass membrane protein</topology>
    </subcellularLocation>
</comment>
<feature type="region of interest" description="Disordered" evidence="8">
    <location>
        <begin position="1"/>
        <end position="21"/>
    </location>
</feature>
<dbReference type="InterPro" id="IPR002110">
    <property type="entry name" value="Ankyrin_rpt"/>
</dbReference>
<evidence type="ECO:0000259" key="10">
    <source>
        <dbReference type="Pfam" id="PF13962"/>
    </source>
</evidence>
<accession>A0A8T0IP28</accession>
<dbReference type="Pfam" id="PF13962">
    <property type="entry name" value="PGG"/>
    <property type="match status" value="1"/>
</dbReference>
<keyword evidence="6 9" id="KW-0472">Membrane</keyword>
<dbReference type="InterPro" id="IPR036770">
    <property type="entry name" value="Ankyrin_rpt-contain_sf"/>
</dbReference>
<sequence length="848" mass="96469">MASSVESTTSVQAKDDQSSNMLESFLSTTSVVLTEISEADDVHDTLMVESSRPTTSIAITNIGEAEDKPNSESSSSPRSSSSEDLQVNPIIEELKLDYPDIGYGDFNILEEELQNECPRLKKELEDGKGKIPEFLKSSDIQGAKEQVEEVVNKFNAIQYVSNVLLPKHRSTKVMDDIKESKVDMGENKQMKNGVGNGTSIEDSLLDLYRSIFTYALEDRSSKKTSTISKELSTIMMQQASKSTNSWGQYRQTEFMIFLVKKVRKERNIMDGLGESEACVVAKCISKYEEESFAACISHVRQLELKEAAKMLKETIKSMKPNDTLIINRGRVYNSVLQEAIGHQVQMPDSELQLLPKDPHHKNNWSKHCLQDLTKVQDFFVDLFLGDEEFMQQLTFDWMEKHKYPYLILCVWECHQRQKKDEEFQHYITAGVDQKSLPSKSKRHSLDISKLCKPTGTGSDLESGSAQSQAKLVQYAFHSVVLMNRQDIIENLILKEWPDLDINAPCDGITALHVAVHKGYEKMLRYLLKQKQLDINARTARKKEIMFDLPQHRTALHIATEYGYASLVELLCRDDLNLHRKSIRCHEEDANNITALDIVYEKLKHEVWKECCYQHNEEYCETCYASYEDIEKILLSLEDVQKGIDRLYRNRQVHVDAANTILVGAALIAGVTFAGWLQPPLGYAQYYDFPTPSPAPPGTYDSYIGVEGNVGIQAFAIFNSLSFFFAIATVIVGADAAFPMDRYKYIGHVVQMMQLLLRRAIKLLMISVVCVLGAFGSAAVVILPPHVYFRRHLVLTIFVGGGVCSVLLWQLLTRHSQRVRLINYIIRYFISKYTNLFVEPKIIRKFKTH</sequence>
<proteinExistence type="predicted"/>
<feature type="transmembrane region" description="Helical" evidence="9">
    <location>
        <begin position="762"/>
        <end position="786"/>
    </location>
</feature>
<dbReference type="Proteomes" id="UP000822688">
    <property type="component" value="Chromosome 3"/>
</dbReference>
<name>A0A8T0IP28_CERPU</name>
<dbReference type="Gene3D" id="1.25.40.20">
    <property type="entry name" value="Ankyrin repeat-containing domain"/>
    <property type="match status" value="1"/>
</dbReference>
<evidence type="ECO:0000256" key="3">
    <source>
        <dbReference type="ARBA" id="ARBA00022737"/>
    </source>
</evidence>
<feature type="compositionally biased region" description="Low complexity" evidence="8">
    <location>
        <begin position="71"/>
        <end position="83"/>
    </location>
</feature>
<gene>
    <name evidence="11" type="ORF">KC19_3G219600</name>
</gene>
<evidence type="ECO:0000256" key="1">
    <source>
        <dbReference type="ARBA" id="ARBA00004141"/>
    </source>
</evidence>
<evidence type="ECO:0000313" key="11">
    <source>
        <dbReference type="EMBL" id="KAG0584581.1"/>
    </source>
</evidence>
<dbReference type="GO" id="GO:0005886">
    <property type="term" value="C:plasma membrane"/>
    <property type="evidence" value="ECO:0007669"/>
    <property type="project" value="TreeGrafter"/>
</dbReference>